<dbReference type="EMBL" id="JBBPBM010000034">
    <property type="protein sequence ID" value="KAK8532325.1"/>
    <property type="molecule type" value="Genomic_DNA"/>
</dbReference>
<dbReference type="Proteomes" id="UP001472677">
    <property type="component" value="Unassembled WGS sequence"/>
</dbReference>
<protein>
    <recommendedName>
        <fullName evidence="10">Protein RALF-like 27</fullName>
    </recommendedName>
</protein>
<evidence type="ECO:0000256" key="7">
    <source>
        <dbReference type="SAM" id="SignalP"/>
    </source>
</evidence>
<dbReference type="PANTHER" id="PTHR39112:SF1">
    <property type="entry name" value="PROTEIN RALF-LIKE 27"/>
    <property type="match status" value="1"/>
</dbReference>
<proteinExistence type="inferred from homology"/>
<evidence type="ECO:0000256" key="5">
    <source>
        <dbReference type="ARBA" id="ARBA00022729"/>
    </source>
</evidence>
<evidence type="ECO:0000256" key="2">
    <source>
        <dbReference type="ARBA" id="ARBA00009178"/>
    </source>
</evidence>
<keyword evidence="4" id="KW-0372">Hormone</keyword>
<organism evidence="8 9">
    <name type="scientific">Hibiscus sabdariffa</name>
    <name type="common">roselle</name>
    <dbReference type="NCBI Taxonomy" id="183260"/>
    <lineage>
        <taxon>Eukaryota</taxon>
        <taxon>Viridiplantae</taxon>
        <taxon>Streptophyta</taxon>
        <taxon>Embryophyta</taxon>
        <taxon>Tracheophyta</taxon>
        <taxon>Spermatophyta</taxon>
        <taxon>Magnoliopsida</taxon>
        <taxon>eudicotyledons</taxon>
        <taxon>Gunneridae</taxon>
        <taxon>Pentapetalae</taxon>
        <taxon>rosids</taxon>
        <taxon>malvids</taxon>
        <taxon>Malvales</taxon>
        <taxon>Malvaceae</taxon>
        <taxon>Malvoideae</taxon>
        <taxon>Hibiscus</taxon>
    </lineage>
</organism>
<feature type="chain" id="PRO_5046302158" description="Protein RALF-like 27" evidence="7">
    <location>
        <begin position="27"/>
        <end position="113"/>
    </location>
</feature>
<evidence type="ECO:0000256" key="3">
    <source>
        <dbReference type="ARBA" id="ARBA00022525"/>
    </source>
</evidence>
<keyword evidence="6" id="KW-1015">Disulfide bond</keyword>
<comment type="subcellular location">
    <subcellularLocation>
        <location evidence="1">Secreted</location>
    </subcellularLocation>
</comment>
<keyword evidence="3" id="KW-0964">Secreted</keyword>
<keyword evidence="9" id="KW-1185">Reference proteome</keyword>
<reference evidence="8 9" key="1">
    <citation type="journal article" date="2024" name="G3 (Bethesda)">
        <title>Genome assembly of Hibiscus sabdariffa L. provides insights into metabolisms of medicinal natural products.</title>
        <authorList>
            <person name="Kim T."/>
        </authorList>
    </citation>
    <scope>NUCLEOTIDE SEQUENCE [LARGE SCALE GENOMIC DNA]</scope>
    <source>
        <strain evidence="8">TK-2024</strain>
        <tissue evidence="8">Old leaves</tissue>
    </source>
</reference>
<evidence type="ECO:0008006" key="10">
    <source>
        <dbReference type="Google" id="ProtNLM"/>
    </source>
</evidence>
<sequence length="113" mass="12398">MGIFARLFLASLLLILLSSSLGLAKAALSKIKTNTKAYDETIGGFIEDQEEDWSFGGSDMEQRILVSGPNHLSYKGLEKPPVCNADIYGNCIKPIGKDNRPCTVYTRCKRGVK</sequence>
<comment type="similarity">
    <text evidence="2">Belongs to the plant rapid alkalinization factor (RALF) family.</text>
</comment>
<evidence type="ECO:0000313" key="9">
    <source>
        <dbReference type="Proteomes" id="UP001472677"/>
    </source>
</evidence>
<gene>
    <name evidence="8" type="ORF">V6N12_053769</name>
</gene>
<comment type="caution">
    <text evidence="8">The sequence shown here is derived from an EMBL/GenBank/DDBJ whole genome shotgun (WGS) entry which is preliminary data.</text>
</comment>
<keyword evidence="5 7" id="KW-0732">Signal</keyword>
<dbReference type="Pfam" id="PF05498">
    <property type="entry name" value="RALF"/>
    <property type="match status" value="1"/>
</dbReference>
<accession>A0ABR2D8J9</accession>
<dbReference type="InterPro" id="IPR008801">
    <property type="entry name" value="RALF"/>
</dbReference>
<dbReference type="PANTHER" id="PTHR39112">
    <property type="entry name" value="PROTEIN RALF-LIKE 27-RELATED"/>
    <property type="match status" value="1"/>
</dbReference>
<dbReference type="InterPro" id="IPR039252">
    <property type="entry name" value="RALFL27"/>
</dbReference>
<feature type="signal peptide" evidence="7">
    <location>
        <begin position="1"/>
        <end position="26"/>
    </location>
</feature>
<name>A0ABR2D8J9_9ROSI</name>
<evidence type="ECO:0000256" key="6">
    <source>
        <dbReference type="ARBA" id="ARBA00023157"/>
    </source>
</evidence>
<evidence type="ECO:0000256" key="4">
    <source>
        <dbReference type="ARBA" id="ARBA00022702"/>
    </source>
</evidence>
<evidence type="ECO:0000313" key="8">
    <source>
        <dbReference type="EMBL" id="KAK8532325.1"/>
    </source>
</evidence>
<evidence type="ECO:0000256" key="1">
    <source>
        <dbReference type="ARBA" id="ARBA00004613"/>
    </source>
</evidence>